<accession>A0A547PP46</accession>
<dbReference type="Proteomes" id="UP000318590">
    <property type="component" value="Unassembled WGS sequence"/>
</dbReference>
<comment type="caution">
    <text evidence="5">The sequence shown here is derived from an EMBL/GenBank/DDBJ whole genome shotgun (WGS) entry which is preliminary data.</text>
</comment>
<keyword evidence="6" id="KW-1185">Reference proteome</keyword>
<dbReference type="EMBL" id="VFSV01000033">
    <property type="protein sequence ID" value="TRD15889.1"/>
    <property type="molecule type" value="Genomic_DNA"/>
</dbReference>
<dbReference type="NCBIfam" id="TIGR01730">
    <property type="entry name" value="RND_mfp"/>
    <property type="match status" value="1"/>
</dbReference>
<dbReference type="Gene3D" id="2.40.50.100">
    <property type="match status" value="1"/>
</dbReference>
<dbReference type="InterPro" id="IPR006143">
    <property type="entry name" value="RND_pump_MFP"/>
</dbReference>
<comment type="similarity">
    <text evidence="1">Belongs to the membrane fusion protein (MFP) (TC 8.A.1) family.</text>
</comment>
<feature type="signal peptide" evidence="3">
    <location>
        <begin position="1"/>
        <end position="20"/>
    </location>
</feature>
<dbReference type="GO" id="GO:0015562">
    <property type="term" value="F:efflux transmembrane transporter activity"/>
    <property type="evidence" value="ECO:0007669"/>
    <property type="project" value="TreeGrafter"/>
</dbReference>
<dbReference type="OrthoDB" id="7914255at2"/>
<keyword evidence="3" id="KW-0732">Signal</keyword>
<reference evidence="5 6" key="1">
    <citation type="submission" date="2019-06" db="EMBL/GenBank/DDBJ databases">
        <title>Paenimaribius caenipelagi gen. nov., sp. nov., isolated from a tidal flat.</title>
        <authorList>
            <person name="Yoon J.-H."/>
        </authorList>
    </citation>
    <scope>NUCLEOTIDE SEQUENCE [LARGE SCALE GENOMIC DNA]</scope>
    <source>
        <strain evidence="5 6">JBTF-M29</strain>
    </source>
</reference>
<dbReference type="Gene3D" id="1.10.287.470">
    <property type="entry name" value="Helix hairpin bin"/>
    <property type="match status" value="1"/>
</dbReference>
<dbReference type="Pfam" id="PF25917">
    <property type="entry name" value="BSH_RND"/>
    <property type="match status" value="1"/>
</dbReference>
<evidence type="ECO:0000256" key="2">
    <source>
        <dbReference type="SAM" id="Coils"/>
    </source>
</evidence>
<evidence type="ECO:0000256" key="1">
    <source>
        <dbReference type="ARBA" id="ARBA00009477"/>
    </source>
</evidence>
<proteinExistence type="inferred from homology"/>
<dbReference type="GO" id="GO:1990281">
    <property type="term" value="C:efflux pump complex"/>
    <property type="evidence" value="ECO:0007669"/>
    <property type="project" value="TreeGrafter"/>
</dbReference>
<evidence type="ECO:0000259" key="4">
    <source>
        <dbReference type="Pfam" id="PF25917"/>
    </source>
</evidence>
<evidence type="ECO:0000313" key="5">
    <source>
        <dbReference type="EMBL" id="TRD15889.1"/>
    </source>
</evidence>
<dbReference type="PANTHER" id="PTHR30469">
    <property type="entry name" value="MULTIDRUG RESISTANCE PROTEIN MDTA"/>
    <property type="match status" value="1"/>
</dbReference>
<evidence type="ECO:0000313" key="6">
    <source>
        <dbReference type="Proteomes" id="UP000318590"/>
    </source>
</evidence>
<feature type="coiled-coil region" evidence="2">
    <location>
        <begin position="87"/>
        <end position="114"/>
    </location>
</feature>
<dbReference type="SUPFAM" id="SSF111369">
    <property type="entry name" value="HlyD-like secretion proteins"/>
    <property type="match status" value="1"/>
</dbReference>
<gene>
    <name evidence="5" type="ORF">FEV53_14985</name>
</gene>
<feature type="domain" description="Multidrug resistance protein MdtA-like barrel-sandwich hybrid" evidence="4">
    <location>
        <begin position="48"/>
        <end position="182"/>
    </location>
</feature>
<evidence type="ECO:0000256" key="3">
    <source>
        <dbReference type="SAM" id="SignalP"/>
    </source>
</evidence>
<feature type="chain" id="PRO_5021776450" evidence="3">
    <location>
        <begin position="21"/>
        <end position="327"/>
    </location>
</feature>
<dbReference type="Gene3D" id="2.40.420.20">
    <property type="match status" value="1"/>
</dbReference>
<dbReference type="AlphaFoldDB" id="A0A547PP46"/>
<sequence>MKKFLTIVTLLAFLPVLSAAADDAATARQVEITDWKAVFGRIVARDRVPARSRLGGTLIEIQVFEGSQVTAGQQIARVVDEKIALQLNAIDASLASLRAQLANAEAELARGENLLQRGVTTAQRLDALRTNVDVVKGQIGTAEAERTVLVQREAEGTVMAPIDGTVLSVPVTAGSVVLPGEAIAEIGGGGVFLRLAVPERHAMSLTEGDMIRIEAPNGAQEGRLARIYPQIENGRVVADVEVADLQTDFIDARVLVRLPVATSEAVVVPADLVMSRMGLDFVTVVGADGEPLPRTVVIGATHDMDGVAMVEILSGLSGGETLGAGDE</sequence>
<name>A0A547PP46_9RHOB</name>
<dbReference type="InterPro" id="IPR058625">
    <property type="entry name" value="MdtA-like_BSH"/>
</dbReference>
<organism evidence="5 6">
    <name type="scientific">Palleronia caenipelagi</name>
    <dbReference type="NCBI Taxonomy" id="2489174"/>
    <lineage>
        <taxon>Bacteria</taxon>
        <taxon>Pseudomonadati</taxon>
        <taxon>Pseudomonadota</taxon>
        <taxon>Alphaproteobacteria</taxon>
        <taxon>Rhodobacterales</taxon>
        <taxon>Roseobacteraceae</taxon>
        <taxon>Palleronia</taxon>
    </lineage>
</organism>
<keyword evidence="2" id="KW-0175">Coiled coil</keyword>
<protein>
    <submittedName>
        <fullName evidence="5">Efflux RND transporter periplasmic adaptor subunit</fullName>
    </submittedName>
</protein>
<dbReference type="RefSeq" id="WP_142835617.1">
    <property type="nucleotide sequence ID" value="NZ_VFSV01000033.1"/>
</dbReference>